<dbReference type="Proteomes" id="UP000468388">
    <property type="component" value="Unassembled WGS sequence"/>
</dbReference>
<evidence type="ECO:0000313" key="2">
    <source>
        <dbReference type="Proteomes" id="UP000468388"/>
    </source>
</evidence>
<dbReference type="RefSeq" id="WP_157300010.1">
    <property type="nucleotide sequence ID" value="NZ_BAAAZB010000025.1"/>
</dbReference>
<evidence type="ECO:0000313" key="1">
    <source>
        <dbReference type="EMBL" id="MVT41381.1"/>
    </source>
</evidence>
<reference evidence="1 2" key="1">
    <citation type="submission" date="2019-12" db="EMBL/GenBank/DDBJ databases">
        <title>The draft genomic sequence of strain Chitinophaga oryziterrae JCM 16595.</title>
        <authorList>
            <person name="Zhang X."/>
        </authorList>
    </citation>
    <scope>NUCLEOTIDE SEQUENCE [LARGE SCALE GENOMIC DNA]</scope>
    <source>
        <strain evidence="1 2">JCM 16595</strain>
    </source>
</reference>
<comment type="caution">
    <text evidence="1">The sequence shown here is derived from an EMBL/GenBank/DDBJ whole genome shotgun (WGS) entry which is preliminary data.</text>
</comment>
<dbReference type="AlphaFoldDB" id="A0A6N8J9X3"/>
<dbReference type="EMBL" id="WRXO01000003">
    <property type="protein sequence ID" value="MVT41381.1"/>
    <property type="molecule type" value="Genomic_DNA"/>
</dbReference>
<organism evidence="1 2">
    <name type="scientific">Chitinophaga oryziterrae</name>
    <dbReference type="NCBI Taxonomy" id="1031224"/>
    <lineage>
        <taxon>Bacteria</taxon>
        <taxon>Pseudomonadati</taxon>
        <taxon>Bacteroidota</taxon>
        <taxon>Chitinophagia</taxon>
        <taxon>Chitinophagales</taxon>
        <taxon>Chitinophagaceae</taxon>
        <taxon>Chitinophaga</taxon>
    </lineage>
</organism>
<proteinExistence type="predicted"/>
<accession>A0A6N8J9X3</accession>
<dbReference type="OrthoDB" id="4194926at2"/>
<gene>
    <name evidence="1" type="ORF">GO495_12365</name>
</gene>
<sequence>MGLLEKRAVKAFQDGSYKKLTDEINAITGYTIEFEVNWDSLAEEGSADKYEDAFTMVYFTPLVSAVKEIAADDMGKEALKDALKKVIIKNEGGYIYGSSAYKFSNGVLTIDHQPCTNVDNGLAERTTELAAILMKNL</sequence>
<protein>
    <submittedName>
        <fullName evidence="1">Uncharacterized protein</fullName>
    </submittedName>
</protein>
<name>A0A6N8J9X3_9BACT</name>
<keyword evidence="2" id="KW-1185">Reference proteome</keyword>